<feature type="transmembrane region" description="Helical" evidence="5">
    <location>
        <begin position="962"/>
        <end position="980"/>
    </location>
</feature>
<dbReference type="GO" id="GO:0005634">
    <property type="term" value="C:nucleus"/>
    <property type="evidence" value="ECO:0007669"/>
    <property type="project" value="UniProtKB-SubCell"/>
</dbReference>
<proteinExistence type="inferred from homology"/>
<organism evidence="8 9">
    <name type="scientific">Chroomonas mesostigmatica CCMP1168</name>
    <dbReference type="NCBI Taxonomy" id="1195612"/>
    <lineage>
        <taxon>Eukaryota</taxon>
        <taxon>Cryptophyceae</taxon>
        <taxon>Pyrenomonadales</taxon>
        <taxon>Chroomonadaceae</taxon>
        <taxon>Chroomonas</taxon>
    </lineage>
</organism>
<comment type="similarity">
    <text evidence="4">Belongs to the SMC family.</text>
</comment>
<dbReference type="Gene3D" id="3.30.70.1620">
    <property type="match status" value="1"/>
</dbReference>
<dbReference type="PANTHER" id="PTHR18937">
    <property type="entry name" value="STRUCTURAL MAINTENANCE OF CHROMOSOMES SMC FAMILY MEMBER"/>
    <property type="match status" value="1"/>
</dbReference>
<dbReference type="Pfam" id="PF02463">
    <property type="entry name" value="SMC_N"/>
    <property type="match status" value="1"/>
</dbReference>
<dbReference type="SUPFAM" id="SSF75553">
    <property type="entry name" value="Smc hinge domain"/>
    <property type="match status" value="1"/>
</dbReference>
<dbReference type="GO" id="GO:0005524">
    <property type="term" value="F:ATP binding"/>
    <property type="evidence" value="ECO:0007669"/>
    <property type="project" value="InterPro"/>
</dbReference>
<evidence type="ECO:0000256" key="4">
    <source>
        <dbReference type="PIRNR" id="PIRNR005719"/>
    </source>
</evidence>
<dbReference type="InterPro" id="IPR003395">
    <property type="entry name" value="RecF/RecN/SMC_N"/>
</dbReference>
<dbReference type="InterPro" id="IPR010935">
    <property type="entry name" value="SMC_hinge"/>
</dbReference>
<dbReference type="Gene3D" id="1.20.1060.20">
    <property type="match status" value="1"/>
</dbReference>
<dbReference type="GO" id="GO:0051276">
    <property type="term" value="P:chromosome organization"/>
    <property type="evidence" value="ECO:0007669"/>
    <property type="project" value="InterPro"/>
</dbReference>
<keyword evidence="5" id="KW-0472">Membrane</keyword>
<dbReference type="GO" id="GO:0005694">
    <property type="term" value="C:chromosome"/>
    <property type="evidence" value="ECO:0007669"/>
    <property type="project" value="InterPro"/>
</dbReference>
<evidence type="ECO:0000313" key="8">
    <source>
        <dbReference type="EMBL" id="AFP65532.1"/>
    </source>
</evidence>
<dbReference type="InterPro" id="IPR024704">
    <property type="entry name" value="SMC"/>
</dbReference>
<dbReference type="PIRSF" id="PIRSF005719">
    <property type="entry name" value="SMC"/>
    <property type="match status" value="1"/>
</dbReference>
<dbReference type="InterPro" id="IPR036277">
    <property type="entry name" value="SMC_hinge_sf"/>
</dbReference>
<feature type="transmembrane region" description="Helical" evidence="5">
    <location>
        <begin position="845"/>
        <end position="866"/>
    </location>
</feature>
<feature type="transmembrane region" description="Helical" evidence="5">
    <location>
        <begin position="922"/>
        <end position="941"/>
    </location>
</feature>
<dbReference type="Proteomes" id="UP000243348">
    <property type="component" value="Nucleomorph 2"/>
</dbReference>
<sequence>MHRKSEIFFKTVRLYNFKSYKKISEVGPCHPILNTIIGPNGTGKSNFLDAILFVLGKRAVKMRFKRLKEIIYASNFKKKKHASVVLVFKKVLIQKKEKIFFSTDVLLSRQIFKDNSSHYFFNGKEISLNILSRLCQFTGVSGKNDRQLIQQGEIEKISNMKQKGYSSFETGLLEYTEDTFSSSRYSRFLNSNKKTFGFYFDKSHFKKKKIILTENFGKKNIKLKKISLFSFKKKINILNQMTFLNHYRGILYIALNLKSKTKIFPYKFVYKNLKKKKQNFDKKKKYRKNFFFFFEKNLPFIRFFWVFLKKFFNILKRHNFFPKKNKKINILVNVPYFLKFELVTNIFNKTKKRIKKILKTKVFPLLFLKYKFNYKRKFQKEKKIIFLNSSGRFFKELKKTCQFVNTKMKIFIFFFDLLFNSLKKMRKIVNNFHLKLRLMFYRKNELLKIPQFYSMLEFHFIKIKNTNRNCLMENKALISETQNFSQENFRVESLNFNKKKKNDKVDNMKRHIQGIIESLGSVGFVKAFLTFAFFSVLISQTNNILIDTALNSLFALEFLRENNIERTKFIIMEKIKCIEFDDENRKEKINFLKNKIYCKKNFKKLFSHILGNLRVVKNLTEGLKLTAEREKREYIVTLDGILIERSGLITGGGISSKYFFFSKQKINLIWLGKYACVFLQFQCFKFLSKFTQTSQNFYEKKNLISHFFLEKNLDFSQSFLFFIFYFNTKIFEKKKKEKKKANKFFMIFKKKQVKFISKKKKCEKKKYSLNIWAKNIFCIVSIFFLEKFFFRKRFIQKKTICDFFFDQFFFDKKQKHSLIKLDFFLTIIYKKEQTKKKKKKKDFRIQTFCFFFYLFVKFNNILLSIIKIELGNLLRIVFDLRFIIDHKIYAYLADKKFSQNPRNFFFGFKKKKKRLKIEAKKVFWFSKQVEGFSLFSFFFILKKNLYKKKLILKKNNFETNTWVFKQILSYFYSTSINFFFQNENSISLFLHFSFFFFFLEKIFAIRSKFIKICRFLIKKIFNGIKNFHVHFQRLFEYLRYFLDFKENLRTIFPNFYQGGILEVNLIDPLDPFSEGVVLSVKPPGKTWKSVLYLSGGEKTLSSLAFVFSLQNLQKVPWYLLDEIDAALDYKNVEIISKYFNLYSSYQILIISLRNNMFMGTNHALGVYKIFSGTKTVILKNQKYLL</sequence>
<keyword evidence="3" id="KW-0175">Coiled coil</keyword>
<dbReference type="InterPro" id="IPR027417">
    <property type="entry name" value="P-loop_NTPase"/>
</dbReference>
<evidence type="ECO:0000256" key="3">
    <source>
        <dbReference type="ARBA" id="ARBA00023054"/>
    </source>
</evidence>
<evidence type="ECO:0000256" key="2">
    <source>
        <dbReference type="ARBA" id="ARBA00004229"/>
    </source>
</evidence>
<dbReference type="Pfam" id="PF06470">
    <property type="entry name" value="SMC_hinge"/>
    <property type="match status" value="1"/>
</dbReference>
<reference evidence="8 9" key="1">
    <citation type="journal article" date="2012" name="Genome Biol. Evol.">
        <title>Nucleomorph genome sequence of the cryptophyte alga Chroomonas mesostigmatica CCMP1168 reveals lineage-specific gene loss and genome complexity.</title>
        <authorList>
            <person name="Moore C.E."/>
            <person name="Curtis B."/>
            <person name="Mills T."/>
            <person name="Tanifuji G."/>
            <person name="Archibald J.M."/>
        </authorList>
    </citation>
    <scope>NUCLEOTIDE SEQUENCE [LARGE SCALE GENOMIC DNA]</scope>
    <source>
        <strain evidence="8 9">CCMP1168</strain>
    </source>
</reference>
<name>J7G223_9CRYP</name>
<evidence type="ECO:0000256" key="1">
    <source>
        <dbReference type="ARBA" id="ARBA00004123"/>
    </source>
</evidence>
<geneLocation type="nucleomorph" evidence="8"/>
<accession>J7G223</accession>
<evidence type="ECO:0000259" key="7">
    <source>
        <dbReference type="Pfam" id="PF06470"/>
    </source>
</evidence>
<feature type="domain" description="SMC hinge" evidence="7">
    <location>
        <begin position="525"/>
        <end position="625"/>
    </location>
</feature>
<dbReference type="EMBL" id="CP003681">
    <property type="protein sequence ID" value="AFP65532.1"/>
    <property type="molecule type" value="Genomic_DNA"/>
</dbReference>
<dbReference type="AlphaFoldDB" id="J7G223"/>
<evidence type="ECO:0000256" key="5">
    <source>
        <dbReference type="SAM" id="Phobius"/>
    </source>
</evidence>
<evidence type="ECO:0000313" key="9">
    <source>
        <dbReference type="Proteomes" id="UP000243348"/>
    </source>
</evidence>
<dbReference type="SUPFAM" id="SSF52540">
    <property type="entry name" value="P-loop containing nucleoside triphosphate hydrolases"/>
    <property type="match status" value="1"/>
</dbReference>
<feature type="transmembrane region" description="Helical" evidence="5">
    <location>
        <begin position="771"/>
        <end position="790"/>
    </location>
</feature>
<protein>
    <recommendedName>
        <fullName evidence="4">Structural maintenance of chromosomes protein</fullName>
    </recommendedName>
</protein>
<keyword evidence="4" id="KW-0539">Nucleus</keyword>
<comment type="subcellular location">
    <subcellularLocation>
        <location evidence="1 4">Nucleus</location>
    </subcellularLocation>
    <subcellularLocation>
        <location evidence="2">Plastid</location>
        <location evidence="2">Chloroplast</location>
    </subcellularLocation>
</comment>
<feature type="domain" description="RecF/RecN/SMC N-terminal" evidence="6">
    <location>
        <begin position="10"/>
        <end position="1170"/>
    </location>
</feature>
<keyword evidence="5" id="KW-0812">Transmembrane</keyword>
<evidence type="ECO:0000259" key="6">
    <source>
        <dbReference type="Pfam" id="PF02463"/>
    </source>
</evidence>
<dbReference type="GO" id="GO:0016887">
    <property type="term" value="F:ATP hydrolysis activity"/>
    <property type="evidence" value="ECO:0007669"/>
    <property type="project" value="InterPro"/>
</dbReference>
<keyword evidence="8" id="KW-0542">Nucleomorph</keyword>
<dbReference type="Gene3D" id="3.40.50.300">
    <property type="entry name" value="P-loop containing nucleotide triphosphate hydrolases"/>
    <property type="match status" value="2"/>
</dbReference>
<keyword evidence="5" id="KW-1133">Transmembrane helix</keyword>
<dbReference type="GO" id="GO:0009507">
    <property type="term" value="C:chloroplast"/>
    <property type="evidence" value="ECO:0007669"/>
    <property type="project" value="UniProtKB-SubCell"/>
</dbReference>
<feature type="transmembrane region" description="Helical" evidence="5">
    <location>
        <begin position="986"/>
        <end position="1004"/>
    </location>
</feature>
<gene>
    <name evidence="8" type="primary">smc4</name>
    <name evidence="8" type="ORF">CMESO_365</name>
</gene>